<dbReference type="SUPFAM" id="SSF52402">
    <property type="entry name" value="Adenine nucleotide alpha hydrolases-like"/>
    <property type="match status" value="1"/>
</dbReference>
<dbReference type="Pfam" id="PF01507">
    <property type="entry name" value="PAPS_reduct"/>
    <property type="match status" value="1"/>
</dbReference>
<dbReference type="GO" id="GO:0005737">
    <property type="term" value="C:cytoplasm"/>
    <property type="evidence" value="ECO:0007669"/>
    <property type="project" value="UniProtKB-SubCell"/>
</dbReference>
<dbReference type="InterPro" id="IPR014729">
    <property type="entry name" value="Rossmann-like_a/b/a_fold"/>
</dbReference>
<dbReference type="NCBIfam" id="TIGR00434">
    <property type="entry name" value="cysH"/>
    <property type="match status" value="1"/>
</dbReference>
<dbReference type="PANTHER" id="PTHR46509:SF1">
    <property type="entry name" value="PHOSPHOADENOSINE PHOSPHOSULFATE REDUCTASE"/>
    <property type="match status" value="1"/>
</dbReference>
<keyword evidence="4" id="KW-0479">Metal-binding</keyword>
<dbReference type="InterPro" id="IPR004511">
    <property type="entry name" value="PAPS/APS_Rdtase"/>
</dbReference>
<feature type="domain" description="Phosphoadenosine phosphosulphate reductase" evidence="5">
    <location>
        <begin position="34"/>
        <end position="204"/>
    </location>
</feature>
<reference evidence="6" key="1">
    <citation type="submission" date="2021-02" db="EMBL/GenBank/DDBJ databases">
        <title>Natronogracilivirga saccharolytica gen. nov. sp. nov. a new anaerobic, haloalkiliphilic carbohydrate-fermenting bacterium from soda lake and proposing of Cyclonatronumiaceae fam. nov. in the phylum Balneolaeota.</title>
        <authorList>
            <person name="Zhilina T.N."/>
            <person name="Sorokin D.Y."/>
            <person name="Zavarzina D.G."/>
            <person name="Toshchakov S.V."/>
            <person name="Kublanov I.V."/>
        </authorList>
    </citation>
    <scope>NUCLEOTIDE SEQUENCE</scope>
    <source>
        <strain evidence="6">Z-1702</strain>
    </source>
</reference>
<dbReference type="Proteomes" id="UP000673975">
    <property type="component" value="Unassembled WGS sequence"/>
</dbReference>
<dbReference type="GO" id="GO:0043866">
    <property type="term" value="F:adenylyl-sulfate reductase (thioredoxin) activity"/>
    <property type="evidence" value="ECO:0007669"/>
    <property type="project" value="UniProtKB-EC"/>
</dbReference>
<keyword evidence="7" id="KW-1185">Reference proteome</keyword>
<keyword evidence="4" id="KW-0963">Cytoplasm</keyword>
<keyword evidence="4" id="KW-0411">Iron-sulfur</keyword>
<evidence type="ECO:0000313" key="7">
    <source>
        <dbReference type="Proteomes" id="UP000673975"/>
    </source>
</evidence>
<dbReference type="PANTHER" id="PTHR46509">
    <property type="entry name" value="PHOSPHOADENOSINE PHOSPHOSULFATE REDUCTASE"/>
    <property type="match status" value="1"/>
</dbReference>
<evidence type="ECO:0000256" key="1">
    <source>
        <dbReference type="ARBA" id="ARBA00009732"/>
    </source>
</evidence>
<dbReference type="GO" id="GO:0004604">
    <property type="term" value="F:phosphoadenylyl-sulfate reductase (thioredoxin) activity"/>
    <property type="evidence" value="ECO:0007669"/>
    <property type="project" value="UniProtKB-UniRule"/>
</dbReference>
<feature type="binding site" evidence="4">
    <location>
        <position position="116"/>
    </location>
    <ligand>
        <name>[4Fe-4S] cluster</name>
        <dbReference type="ChEBI" id="CHEBI:49883"/>
    </ligand>
</feature>
<dbReference type="GO" id="GO:0070814">
    <property type="term" value="P:hydrogen sulfide biosynthetic process"/>
    <property type="evidence" value="ECO:0007669"/>
    <property type="project" value="UniProtKB-UniRule"/>
</dbReference>
<feature type="binding site" evidence="4">
    <location>
        <position position="115"/>
    </location>
    <ligand>
        <name>[4Fe-4S] cluster</name>
        <dbReference type="ChEBI" id="CHEBI:49883"/>
    </ligand>
</feature>
<dbReference type="PIRSF" id="PIRSF000857">
    <property type="entry name" value="PAPS_reductase"/>
    <property type="match status" value="1"/>
</dbReference>
<dbReference type="HAMAP" id="MF_00063">
    <property type="entry name" value="CysH"/>
    <property type="match status" value="1"/>
</dbReference>
<dbReference type="RefSeq" id="WP_210511512.1">
    <property type="nucleotide sequence ID" value="NZ_JAFIDN010000005.1"/>
</dbReference>
<dbReference type="CDD" id="cd23945">
    <property type="entry name" value="PAPS_reductase"/>
    <property type="match status" value="1"/>
</dbReference>
<feature type="active site" description="Nucleophile; cysteine thiosulfonate intermediate" evidence="4">
    <location>
        <position position="224"/>
    </location>
</feature>
<comment type="pathway">
    <text evidence="3 4">Sulfur metabolism; hydrogen sulfide biosynthesis; sulfite from sulfate.</text>
</comment>
<comment type="subcellular location">
    <subcellularLocation>
        <location evidence="4">Cytoplasm</location>
    </subcellularLocation>
</comment>
<sequence>MISGSEIEKLNNSFEGTSPARIMKWATDTYGEDAVLSTGFGASGIVLMHQLSLVKPGATAFYLDTDLLFGETYDLIDRIRERMDIRLLRVRTNVSLEEQAREHGEKLWESRPDLCCHIRKVLPLQNFLKDKKAWFTGIRRDQSPTRKNTPVLQWDENLEVIKVSPLATWTEDEVWSYIRINELPYNELHDKGYPSIGCWPCTRAVKEGEDLRAGRWSDISKTECGIHSR</sequence>
<dbReference type="GO" id="GO:0046872">
    <property type="term" value="F:metal ion binding"/>
    <property type="evidence" value="ECO:0007669"/>
    <property type="project" value="UniProtKB-KW"/>
</dbReference>
<comment type="caution">
    <text evidence="6">The sequence shown here is derived from an EMBL/GenBank/DDBJ whole genome shotgun (WGS) entry which is preliminary data.</text>
</comment>
<evidence type="ECO:0000313" key="6">
    <source>
        <dbReference type="EMBL" id="MBP3192613.1"/>
    </source>
</evidence>
<dbReference type="GO" id="GO:0019379">
    <property type="term" value="P:sulfate assimilation, phosphoadenylyl sulfate reduction by phosphoadenylyl-sulfate reductase (thioredoxin)"/>
    <property type="evidence" value="ECO:0007669"/>
    <property type="project" value="UniProtKB-UniRule"/>
</dbReference>
<evidence type="ECO:0000256" key="3">
    <source>
        <dbReference type="ARBA" id="ARBA00024327"/>
    </source>
</evidence>
<feature type="binding site" evidence="4">
    <location>
        <position position="201"/>
    </location>
    <ligand>
        <name>[4Fe-4S] cluster</name>
        <dbReference type="ChEBI" id="CHEBI:49883"/>
    </ligand>
</feature>
<name>A0A8J7S614_9BACT</name>
<dbReference type="EC" id="1.8.4.10" evidence="4"/>
<dbReference type="NCBIfam" id="NF002537">
    <property type="entry name" value="PRK02090.1"/>
    <property type="match status" value="1"/>
</dbReference>
<protein>
    <recommendedName>
        <fullName evidence="4">Adenosine 5'-phosphosulfate reductase</fullName>
        <shortName evidence="4">APS reductase</shortName>
        <ecNumber evidence="4">1.8.4.10</ecNumber>
    </recommendedName>
    <alternativeName>
        <fullName evidence="4">5'-adenylylsulfate reductase</fullName>
    </alternativeName>
    <alternativeName>
        <fullName evidence="4">Thioredoxin-dependent 5'-adenylylsulfate reductase</fullName>
    </alternativeName>
</protein>
<comment type="catalytic activity">
    <reaction evidence="4">
        <text>[thioredoxin]-disulfide + sulfite + AMP + 2 H(+) = adenosine 5'-phosphosulfate + [thioredoxin]-dithiol</text>
        <dbReference type="Rhea" id="RHEA:21976"/>
        <dbReference type="Rhea" id="RHEA-COMP:10698"/>
        <dbReference type="Rhea" id="RHEA-COMP:10700"/>
        <dbReference type="ChEBI" id="CHEBI:15378"/>
        <dbReference type="ChEBI" id="CHEBI:17359"/>
        <dbReference type="ChEBI" id="CHEBI:29950"/>
        <dbReference type="ChEBI" id="CHEBI:50058"/>
        <dbReference type="ChEBI" id="CHEBI:58243"/>
        <dbReference type="ChEBI" id="CHEBI:456215"/>
        <dbReference type="EC" id="1.8.4.10"/>
    </reaction>
</comment>
<proteinExistence type="inferred from homology"/>
<accession>A0A8J7S614</accession>
<organism evidence="6 7">
    <name type="scientific">Natronogracilivirga saccharolytica</name>
    <dbReference type="NCBI Taxonomy" id="2812953"/>
    <lineage>
        <taxon>Bacteria</taxon>
        <taxon>Pseudomonadati</taxon>
        <taxon>Balneolota</taxon>
        <taxon>Balneolia</taxon>
        <taxon>Balneolales</taxon>
        <taxon>Cyclonatronaceae</taxon>
        <taxon>Natronogracilivirga</taxon>
    </lineage>
</organism>
<keyword evidence="4" id="KW-0408">Iron</keyword>
<evidence type="ECO:0000259" key="5">
    <source>
        <dbReference type="Pfam" id="PF01507"/>
    </source>
</evidence>
<dbReference type="AlphaFoldDB" id="A0A8J7S614"/>
<gene>
    <name evidence="4" type="primary">cysH</name>
    <name evidence="6" type="ORF">NATSA_08050</name>
</gene>
<comment type="cofactor">
    <cofactor evidence="4">
        <name>[4Fe-4S] cluster</name>
        <dbReference type="ChEBI" id="CHEBI:49883"/>
    </cofactor>
    <text evidence="4">Binds 1 [4Fe-4S] cluster per subunit.</text>
</comment>
<feature type="binding site" evidence="4">
    <location>
        <position position="198"/>
    </location>
    <ligand>
        <name>[4Fe-4S] cluster</name>
        <dbReference type="ChEBI" id="CHEBI:49883"/>
    </ligand>
</feature>
<evidence type="ECO:0000256" key="4">
    <source>
        <dbReference type="HAMAP-Rule" id="MF_00063"/>
    </source>
</evidence>
<dbReference type="InterPro" id="IPR002500">
    <property type="entry name" value="PAPS_reduct_dom"/>
</dbReference>
<evidence type="ECO:0000256" key="2">
    <source>
        <dbReference type="ARBA" id="ARBA00023002"/>
    </source>
</evidence>
<dbReference type="EMBL" id="JAFIDN010000005">
    <property type="protein sequence ID" value="MBP3192613.1"/>
    <property type="molecule type" value="Genomic_DNA"/>
</dbReference>
<comment type="similarity">
    <text evidence="1 4">Belongs to the PAPS reductase family. CysH subfamily.</text>
</comment>
<comment type="function">
    <text evidence="4">Catalyzes the formation of sulfite from adenosine 5'-phosphosulfate (APS) using thioredoxin as an electron donor.</text>
</comment>
<dbReference type="GO" id="GO:0051539">
    <property type="term" value="F:4 iron, 4 sulfur cluster binding"/>
    <property type="evidence" value="ECO:0007669"/>
    <property type="project" value="UniProtKB-UniRule"/>
</dbReference>
<keyword evidence="2 4" id="KW-0560">Oxidoreductase</keyword>
<dbReference type="Gene3D" id="3.40.50.620">
    <property type="entry name" value="HUPs"/>
    <property type="match status" value="1"/>
</dbReference>